<dbReference type="InterPro" id="IPR016032">
    <property type="entry name" value="Sig_transdc_resp-reg_C-effctor"/>
</dbReference>
<reference evidence="2 3" key="2">
    <citation type="submission" date="2014-10" db="EMBL/GenBank/DDBJ databases">
        <title>Paracoccus sanguinis sp. nov., isolated from clinical specimens of New York State patients.</title>
        <authorList>
            <person name="Mingle L.A."/>
            <person name="Cole J.A."/>
            <person name="Lapierre P."/>
            <person name="Musser K.A."/>
        </authorList>
    </citation>
    <scope>NUCLEOTIDE SEQUENCE [LARGE SCALE GENOMIC DNA]</scope>
    <source>
        <strain evidence="2 3">5503</strain>
    </source>
</reference>
<protein>
    <recommendedName>
        <fullName evidence="1">HTH luxR-type domain-containing protein</fullName>
    </recommendedName>
</protein>
<reference evidence="2 3" key="1">
    <citation type="submission" date="2014-09" db="EMBL/GenBank/DDBJ databases">
        <authorList>
            <person name="McGinnis J.M."/>
            <person name="Wolfgang W.J."/>
        </authorList>
    </citation>
    <scope>NUCLEOTIDE SEQUENCE [LARGE SCALE GENOMIC DNA]</scope>
    <source>
        <strain evidence="2 3">5503</strain>
    </source>
</reference>
<sequence>MSRQTEAILDLIYQATLEPERWPDILAAICASTGFASGCLIMDCAAPGSASGTSFYATRRTERALRDFVEAGLFASCAGRLDRVGDALFVHEADFPAAVARRPAVETLHRLGLWDQTATLHRTPDGRRFVFTFEREAGAAGFSREAVGRLNRLRPHMVRSVTLGLRDPTAEARPQGPSLLGALPGPAVLIGPDEGVFEANAAALAHHPPLVRETGGESGRLSLAGWENAEFIRARIGLAARFGRGVDLTLRPRDPALPEQRLQAVPTSWHGAAALLVTLDPAGDDPPSRDPHALMDGFGLTRREAELTALLACGSSLTDAAPALGMSRETARHHLKQIFQKTDTHRQAQLVALVSREA</sequence>
<dbReference type="CDD" id="cd06170">
    <property type="entry name" value="LuxR_C_like"/>
    <property type="match status" value="1"/>
</dbReference>
<dbReference type="RefSeq" id="WP_036710339.1">
    <property type="nucleotide sequence ID" value="NZ_JRKQ01000059.1"/>
</dbReference>
<evidence type="ECO:0000313" key="3">
    <source>
        <dbReference type="Proteomes" id="UP000029858"/>
    </source>
</evidence>
<evidence type="ECO:0000313" key="2">
    <source>
        <dbReference type="EMBL" id="KGJ21912.1"/>
    </source>
</evidence>
<dbReference type="InterPro" id="IPR036388">
    <property type="entry name" value="WH-like_DNA-bd_sf"/>
</dbReference>
<dbReference type="EMBL" id="JRKQ01000059">
    <property type="protein sequence ID" value="KGJ21912.1"/>
    <property type="molecule type" value="Genomic_DNA"/>
</dbReference>
<dbReference type="PRINTS" id="PR00038">
    <property type="entry name" value="HTHLUXR"/>
</dbReference>
<organism evidence="2 3">
    <name type="scientific">Paracoccus sanguinis</name>
    <dbReference type="NCBI Taxonomy" id="1545044"/>
    <lineage>
        <taxon>Bacteria</taxon>
        <taxon>Pseudomonadati</taxon>
        <taxon>Pseudomonadota</taxon>
        <taxon>Alphaproteobacteria</taxon>
        <taxon>Rhodobacterales</taxon>
        <taxon>Paracoccaceae</taxon>
        <taxon>Paracoccus</taxon>
    </lineage>
</organism>
<dbReference type="SUPFAM" id="SSF46894">
    <property type="entry name" value="C-terminal effector domain of the bipartite response regulators"/>
    <property type="match status" value="1"/>
</dbReference>
<dbReference type="GO" id="GO:0006355">
    <property type="term" value="P:regulation of DNA-templated transcription"/>
    <property type="evidence" value="ECO:0007669"/>
    <property type="project" value="InterPro"/>
</dbReference>
<proteinExistence type="predicted"/>
<dbReference type="Proteomes" id="UP000029858">
    <property type="component" value="Unassembled WGS sequence"/>
</dbReference>
<dbReference type="Gene3D" id="1.10.10.10">
    <property type="entry name" value="Winged helix-like DNA-binding domain superfamily/Winged helix DNA-binding domain"/>
    <property type="match status" value="1"/>
</dbReference>
<dbReference type="InterPro" id="IPR000792">
    <property type="entry name" value="Tscrpt_reg_LuxR_C"/>
</dbReference>
<feature type="domain" description="HTH luxR-type" evidence="1">
    <location>
        <begin position="297"/>
        <end position="354"/>
    </location>
</feature>
<dbReference type="AlphaFoldDB" id="A0A099GH55"/>
<dbReference type="GO" id="GO:0003677">
    <property type="term" value="F:DNA binding"/>
    <property type="evidence" value="ECO:0007669"/>
    <property type="project" value="InterPro"/>
</dbReference>
<accession>A0A099GH55</accession>
<gene>
    <name evidence="2" type="ORF">IX56_11360</name>
</gene>
<comment type="caution">
    <text evidence="2">The sequence shown here is derived from an EMBL/GenBank/DDBJ whole genome shotgun (WGS) entry which is preliminary data.</text>
</comment>
<name>A0A099GH55_9RHOB</name>
<evidence type="ECO:0000259" key="1">
    <source>
        <dbReference type="SMART" id="SM00421"/>
    </source>
</evidence>
<dbReference type="SMART" id="SM00421">
    <property type="entry name" value="HTH_LUXR"/>
    <property type="match status" value="1"/>
</dbReference>